<evidence type="ECO:0000256" key="1">
    <source>
        <dbReference type="SAM" id="Coils"/>
    </source>
</evidence>
<evidence type="ECO:0000313" key="3">
    <source>
        <dbReference type="EMBL" id="KAL2814089.1"/>
    </source>
</evidence>
<evidence type="ECO:0000313" key="4">
    <source>
        <dbReference type="Proteomes" id="UP001610335"/>
    </source>
</evidence>
<feature type="compositionally biased region" description="Polar residues" evidence="2">
    <location>
        <begin position="114"/>
        <end position="125"/>
    </location>
</feature>
<gene>
    <name evidence="3" type="ORF">BDW59DRAFT_167292</name>
</gene>
<protein>
    <submittedName>
        <fullName evidence="3">Uncharacterized protein</fullName>
    </submittedName>
</protein>
<feature type="region of interest" description="Disordered" evidence="2">
    <location>
        <begin position="69"/>
        <end position="130"/>
    </location>
</feature>
<dbReference type="Proteomes" id="UP001610335">
    <property type="component" value="Unassembled WGS sequence"/>
</dbReference>
<keyword evidence="1" id="KW-0175">Coiled coil</keyword>
<accession>A0ABR4HF31</accession>
<name>A0ABR4HF31_9EURO</name>
<proteinExistence type="predicted"/>
<feature type="coiled-coil region" evidence="1">
    <location>
        <begin position="7"/>
        <end position="34"/>
    </location>
</feature>
<feature type="compositionally biased region" description="Polar residues" evidence="2">
    <location>
        <begin position="76"/>
        <end position="95"/>
    </location>
</feature>
<sequence>MAEKVVLDAAVRKYAEAKKQIAALKVAIKQADKENAEILKGMKEEKTRETMAVHVRKIAKEEQKLVVSLVSEDPKTTANPRTIQRSTSNSGSSTIRNREGGPSTEKAKPKRQYTKANHNNQQSPPSYEEAVGEKQAVIAMARERTLEEDLLIAAIPAVFAASEFFWLSLCRTFDY</sequence>
<keyword evidence="4" id="KW-1185">Reference proteome</keyword>
<reference evidence="3 4" key="1">
    <citation type="submission" date="2024-07" db="EMBL/GenBank/DDBJ databases">
        <title>Section-level genome sequencing and comparative genomics of Aspergillus sections Usti and Cavernicolus.</title>
        <authorList>
            <consortium name="Lawrence Berkeley National Laboratory"/>
            <person name="Nybo J.L."/>
            <person name="Vesth T.C."/>
            <person name="Theobald S."/>
            <person name="Frisvad J.C."/>
            <person name="Larsen T.O."/>
            <person name="Kjaerboelling I."/>
            <person name="Rothschild-Mancinelli K."/>
            <person name="Lyhne E.K."/>
            <person name="Kogle M.E."/>
            <person name="Barry K."/>
            <person name="Clum A."/>
            <person name="Na H."/>
            <person name="Ledsgaard L."/>
            <person name="Lin J."/>
            <person name="Lipzen A."/>
            <person name="Kuo A."/>
            <person name="Riley R."/>
            <person name="Mondo S."/>
            <person name="LaButti K."/>
            <person name="Haridas S."/>
            <person name="Pangalinan J."/>
            <person name="Salamov A.A."/>
            <person name="Simmons B.A."/>
            <person name="Magnuson J.K."/>
            <person name="Chen J."/>
            <person name="Drula E."/>
            <person name="Henrissat B."/>
            <person name="Wiebenga A."/>
            <person name="Lubbers R.J."/>
            <person name="Gomes A.C."/>
            <person name="Makela M.R."/>
            <person name="Stajich J."/>
            <person name="Grigoriev I.V."/>
            <person name="Mortensen U.H."/>
            <person name="De vries R.P."/>
            <person name="Baker S.E."/>
            <person name="Andersen M.R."/>
        </authorList>
    </citation>
    <scope>NUCLEOTIDE SEQUENCE [LARGE SCALE GENOMIC DNA]</scope>
    <source>
        <strain evidence="3 4">CBS 600.67</strain>
    </source>
</reference>
<evidence type="ECO:0000256" key="2">
    <source>
        <dbReference type="SAM" id="MobiDB-lite"/>
    </source>
</evidence>
<dbReference type="EMBL" id="JBFXLS010000131">
    <property type="protein sequence ID" value="KAL2814089.1"/>
    <property type="molecule type" value="Genomic_DNA"/>
</dbReference>
<organism evidence="3 4">
    <name type="scientific">Aspergillus cavernicola</name>
    <dbReference type="NCBI Taxonomy" id="176166"/>
    <lineage>
        <taxon>Eukaryota</taxon>
        <taxon>Fungi</taxon>
        <taxon>Dikarya</taxon>
        <taxon>Ascomycota</taxon>
        <taxon>Pezizomycotina</taxon>
        <taxon>Eurotiomycetes</taxon>
        <taxon>Eurotiomycetidae</taxon>
        <taxon>Eurotiales</taxon>
        <taxon>Aspergillaceae</taxon>
        <taxon>Aspergillus</taxon>
        <taxon>Aspergillus subgen. Nidulantes</taxon>
    </lineage>
</organism>
<comment type="caution">
    <text evidence="3">The sequence shown here is derived from an EMBL/GenBank/DDBJ whole genome shotgun (WGS) entry which is preliminary data.</text>
</comment>